<evidence type="ECO:0000313" key="3">
    <source>
        <dbReference type="Proteomes" id="UP000825729"/>
    </source>
</evidence>
<dbReference type="PANTHER" id="PTHR36379">
    <property type="entry name" value="PROTEIN PRD1"/>
    <property type="match status" value="1"/>
</dbReference>
<protein>
    <recommendedName>
        <fullName evidence="4">Protein PRD1</fullName>
    </recommendedName>
</protein>
<proteinExistence type="predicted"/>
<dbReference type="InterPro" id="IPR044968">
    <property type="entry name" value="PRD1"/>
</dbReference>
<dbReference type="SUPFAM" id="SSF48371">
    <property type="entry name" value="ARM repeat"/>
    <property type="match status" value="1"/>
</dbReference>
<dbReference type="InterPro" id="IPR011989">
    <property type="entry name" value="ARM-like"/>
</dbReference>
<evidence type="ECO:0000256" key="1">
    <source>
        <dbReference type="SAM" id="MobiDB-lite"/>
    </source>
</evidence>
<feature type="region of interest" description="Disordered" evidence="1">
    <location>
        <begin position="1"/>
        <end position="46"/>
    </location>
</feature>
<accession>A0AAV7ED37</accession>
<dbReference type="GO" id="GO:0042138">
    <property type="term" value="P:meiotic DNA double-strand break formation"/>
    <property type="evidence" value="ECO:0007669"/>
    <property type="project" value="InterPro"/>
</dbReference>
<comment type="caution">
    <text evidence="2">The sequence shown here is derived from an EMBL/GenBank/DDBJ whole genome shotgun (WGS) entry which is preliminary data.</text>
</comment>
<dbReference type="Proteomes" id="UP000825729">
    <property type="component" value="Unassembled WGS sequence"/>
</dbReference>
<evidence type="ECO:0008006" key="4">
    <source>
        <dbReference type="Google" id="ProtNLM"/>
    </source>
</evidence>
<reference evidence="2 3" key="1">
    <citation type="submission" date="2021-07" db="EMBL/GenBank/DDBJ databases">
        <title>The Aristolochia fimbriata genome: insights into angiosperm evolution, floral development and chemical biosynthesis.</title>
        <authorList>
            <person name="Jiao Y."/>
        </authorList>
    </citation>
    <scope>NUCLEOTIDE SEQUENCE [LARGE SCALE GENOMIC DNA]</scope>
    <source>
        <strain evidence="2">IBCAS-2021</strain>
        <tissue evidence="2">Leaf</tissue>
    </source>
</reference>
<keyword evidence="3" id="KW-1185">Reference proteome</keyword>
<feature type="compositionally biased region" description="Acidic residues" evidence="1">
    <location>
        <begin position="16"/>
        <end position="31"/>
    </location>
</feature>
<dbReference type="Gene3D" id="1.25.10.10">
    <property type="entry name" value="Leucine-rich Repeat Variant"/>
    <property type="match status" value="1"/>
</dbReference>
<sequence length="1314" mass="146615">MAFQSEARYPYHSWREDDDGGVVEAEDETEEFPPSPRSCARGHRSSLNLPTEPGGTICLLCFSNLLSSPSSLSIHLSFAVSQLSEAIRSPGFLQTLRRLHARLLVAPLMRALATSDDDALARQIIDLVCDLCGSSSAGGDDDGSLSGEFVARAADSISAGSLAWSRRLIYTLHCLGVLLERYADNNPSVHIKDRTAFIVSLMTGLRSPSEEIRGEVLFVLYKLSIFQEEEDDDFSCYCPRLVNLSLEALIKTENDDVRTNCLALLTLLARKGYLTHSFSRMVCSGTPREVDDLMQNSEVVGGAPLISLFADAIKGPLLSSDHEVQISALDLVFHSISMDTEPAKLMQVFFEENISDFILEVLRLSEKKEPLMISSIRVLGLLATAEQAFRKSLAIGFPTLILVLKHVAEIPFHPAQPDLLKLILCCVTDCPGVTSTLQIEKLMLILSGMFRTDAKGEIGMQPETFTNACTTFVALLKLPSSHGVPKLTATIQEVTKNAVSSFLFLLQKHPSHVVLYSLYLLKESYAYCYTDNSNMDSEITKLSNSIIEVCETILLPWLKGVQHDMEDEEIILGVFETFHCILIQGSDVQAAKFAGTLASSSLFSLSFGYLGLFPSNKMKLRVYLMLSSITDCILGHGRGQSIRDASLYLPNDPLDLLYLLGQKSTDGSDFVLCQTAVLTILYTSSLHDERLADEKQVLASLEQCILVNCTGFLFKSADSTTLSELIHLYSFLRGANARNRISYSQEAEKVLLHLMVEREWDLLPELIHPEALTWLFQQDKIHRTLSNHVLSFSRMIVINKAIRSHENQQPQEIGTQAIAKLVASEDSLAPRIIVSLLRQVSEGGNKEDTTSVVSLIIDIINIYPTASDQFCFHGIGDTIRSMYFSKYSSRLFTTCLLMIYNILHSVHSTKLLQHDAWLSISTQLLDLLIPKLAANTCHEDEYLLMGILSLILHHSTKQSLREASSAILRSNALIAVVKHIIKAACAKGSALADHGEETSGQTIIYALQLYFFSIKSCHAILQGTLDWQDFLHSSSEIQKPSVIRICCDDLCKLIYFGSAEIKWVASHCLLELLTRISDQRSEKHEDLKCPAGYLQSIMAVLEGFIFHGDTTVATNCGLCLSIILEWVKLGSPEQIAVQEHKWCRLVVDELAMSLAAPSFVSKSFKDQSKAAYHVARALLKLDQAPKWMRHVFDASCISEIIENLSNSSVTAEMVQLFQELAAHNYLNNKQIAGLNCVFQACREHAYMESYQEQCTQKHSVRRVFIPDDLRRLPWMLMHLMSSTCKNFGIQSEKERLLEEIEMFSLQTCERELQE</sequence>
<dbReference type="EMBL" id="JAINDJ010000005">
    <property type="protein sequence ID" value="KAG9446020.1"/>
    <property type="molecule type" value="Genomic_DNA"/>
</dbReference>
<gene>
    <name evidence="2" type="ORF">H6P81_012148</name>
</gene>
<name>A0AAV7ED37_ARIFI</name>
<organism evidence="2 3">
    <name type="scientific">Aristolochia fimbriata</name>
    <name type="common">White veined hardy Dutchman's pipe vine</name>
    <dbReference type="NCBI Taxonomy" id="158543"/>
    <lineage>
        <taxon>Eukaryota</taxon>
        <taxon>Viridiplantae</taxon>
        <taxon>Streptophyta</taxon>
        <taxon>Embryophyta</taxon>
        <taxon>Tracheophyta</taxon>
        <taxon>Spermatophyta</taxon>
        <taxon>Magnoliopsida</taxon>
        <taxon>Magnoliidae</taxon>
        <taxon>Piperales</taxon>
        <taxon>Aristolochiaceae</taxon>
        <taxon>Aristolochia</taxon>
    </lineage>
</organism>
<dbReference type="InterPro" id="IPR016024">
    <property type="entry name" value="ARM-type_fold"/>
</dbReference>
<dbReference type="PANTHER" id="PTHR36379:SF1">
    <property type="entry name" value="PUTATIVE RECOMBINATION INITIATION DEFECT 1-RELATED"/>
    <property type="match status" value="1"/>
</dbReference>
<evidence type="ECO:0000313" key="2">
    <source>
        <dbReference type="EMBL" id="KAG9446020.1"/>
    </source>
</evidence>